<feature type="transmembrane region" description="Helical" evidence="1">
    <location>
        <begin position="12"/>
        <end position="36"/>
    </location>
</feature>
<proteinExistence type="predicted"/>
<keyword evidence="1" id="KW-0472">Membrane</keyword>
<name>A0A182QCR0_9DIPT</name>
<organism evidence="2 3">
    <name type="scientific">Anopheles farauti</name>
    <dbReference type="NCBI Taxonomy" id="69004"/>
    <lineage>
        <taxon>Eukaryota</taxon>
        <taxon>Metazoa</taxon>
        <taxon>Ecdysozoa</taxon>
        <taxon>Arthropoda</taxon>
        <taxon>Hexapoda</taxon>
        <taxon>Insecta</taxon>
        <taxon>Pterygota</taxon>
        <taxon>Neoptera</taxon>
        <taxon>Endopterygota</taxon>
        <taxon>Diptera</taxon>
        <taxon>Nematocera</taxon>
        <taxon>Culicoidea</taxon>
        <taxon>Culicidae</taxon>
        <taxon>Anophelinae</taxon>
        <taxon>Anopheles</taxon>
    </lineage>
</organism>
<dbReference type="Proteomes" id="UP000075886">
    <property type="component" value="Unassembled WGS sequence"/>
</dbReference>
<keyword evidence="3" id="KW-1185">Reference proteome</keyword>
<reference evidence="2" key="2">
    <citation type="submission" date="2020-05" db="UniProtKB">
        <authorList>
            <consortium name="EnsemblMetazoa"/>
        </authorList>
    </citation>
    <scope>IDENTIFICATION</scope>
    <source>
        <strain evidence="2">FAR1</strain>
    </source>
</reference>
<dbReference type="AlphaFoldDB" id="A0A182QCR0"/>
<dbReference type="VEuPathDB" id="VectorBase:AFAF007548"/>
<dbReference type="EnsemblMetazoa" id="AFAF007548-RA">
    <property type="protein sequence ID" value="AFAF007548-PA"/>
    <property type="gene ID" value="AFAF007548"/>
</dbReference>
<protein>
    <submittedName>
        <fullName evidence="2">Uncharacterized protein</fullName>
    </submittedName>
</protein>
<evidence type="ECO:0000256" key="1">
    <source>
        <dbReference type="SAM" id="Phobius"/>
    </source>
</evidence>
<accession>A0A182QCR0</accession>
<evidence type="ECO:0000313" key="3">
    <source>
        <dbReference type="Proteomes" id="UP000075886"/>
    </source>
</evidence>
<dbReference type="EMBL" id="AXCN02000543">
    <property type="status" value="NOT_ANNOTATED_CDS"/>
    <property type="molecule type" value="Genomic_DNA"/>
</dbReference>
<reference evidence="3" key="1">
    <citation type="submission" date="2014-01" db="EMBL/GenBank/DDBJ databases">
        <title>The Genome Sequence of Anopheles farauti FAR1 (V2).</title>
        <authorList>
            <consortium name="The Broad Institute Genomics Platform"/>
            <person name="Neafsey D.E."/>
            <person name="Besansky N."/>
            <person name="Howell P."/>
            <person name="Walton C."/>
            <person name="Young S.K."/>
            <person name="Zeng Q."/>
            <person name="Gargeya S."/>
            <person name="Fitzgerald M."/>
            <person name="Haas B."/>
            <person name="Abouelleil A."/>
            <person name="Allen A.W."/>
            <person name="Alvarado L."/>
            <person name="Arachchi H.M."/>
            <person name="Berlin A.M."/>
            <person name="Chapman S.B."/>
            <person name="Gainer-Dewar J."/>
            <person name="Goldberg J."/>
            <person name="Griggs A."/>
            <person name="Gujja S."/>
            <person name="Hansen M."/>
            <person name="Howarth C."/>
            <person name="Imamovic A."/>
            <person name="Ireland A."/>
            <person name="Larimer J."/>
            <person name="McCowan C."/>
            <person name="Murphy C."/>
            <person name="Pearson M."/>
            <person name="Poon T.W."/>
            <person name="Priest M."/>
            <person name="Roberts A."/>
            <person name="Saif S."/>
            <person name="Shea T."/>
            <person name="Sisk P."/>
            <person name="Sykes S."/>
            <person name="Wortman J."/>
            <person name="Nusbaum C."/>
            <person name="Birren B."/>
        </authorList>
    </citation>
    <scope>NUCLEOTIDE SEQUENCE [LARGE SCALE GENOMIC DNA]</scope>
    <source>
        <strain evidence="3">FAR1</strain>
    </source>
</reference>
<evidence type="ECO:0000313" key="2">
    <source>
        <dbReference type="EnsemblMetazoa" id="AFAF007548-PA"/>
    </source>
</evidence>
<keyword evidence="1" id="KW-0812">Transmembrane</keyword>
<keyword evidence="1" id="KW-1133">Transmembrane helix</keyword>
<sequence>MKTADDVMWPDLTIFFCVVFTLSTPVATCIPSACWLKLAGTRSWAAVSASSCFSCALRRARAACFCSNSSISLSMSWRRALVALARLLANVSAVSSFHFSAWELLASEDVSVVLARTYARFTEIGREH</sequence>